<dbReference type="InterPro" id="IPR008279">
    <property type="entry name" value="PEP-util_enz_mobile_dom"/>
</dbReference>
<evidence type="ECO:0000256" key="17">
    <source>
        <dbReference type="ARBA" id="ARBA00022777"/>
    </source>
</evidence>
<keyword evidence="15" id="KW-0598">Phosphotransferase system</keyword>
<dbReference type="InterPro" id="IPR008731">
    <property type="entry name" value="PTS_EIN"/>
</dbReference>
<dbReference type="InterPro" id="IPR040442">
    <property type="entry name" value="Pyrv_kinase-like_dom_sf"/>
</dbReference>
<dbReference type="PROSITE" id="PS51096">
    <property type="entry name" value="PTS_EIIA_TYPE_4"/>
    <property type="match status" value="1"/>
</dbReference>
<dbReference type="EMBL" id="FNBE01000021">
    <property type="protein sequence ID" value="SDH35546.1"/>
    <property type="molecule type" value="Genomic_DNA"/>
</dbReference>
<evidence type="ECO:0000256" key="4">
    <source>
        <dbReference type="ARBA" id="ARBA00002788"/>
    </source>
</evidence>
<evidence type="ECO:0000256" key="10">
    <source>
        <dbReference type="ARBA" id="ARBA00020422"/>
    </source>
</evidence>
<dbReference type="Pfam" id="PF02896">
    <property type="entry name" value="PEP-utilizers_C"/>
    <property type="match status" value="1"/>
</dbReference>
<evidence type="ECO:0000256" key="1">
    <source>
        <dbReference type="ARBA" id="ARBA00000683"/>
    </source>
</evidence>
<evidence type="ECO:0000256" key="19">
    <source>
        <dbReference type="ARBA" id="ARBA00046577"/>
    </source>
</evidence>
<evidence type="ECO:0000256" key="9">
    <source>
        <dbReference type="ARBA" id="ARBA00012232"/>
    </source>
</evidence>
<keyword evidence="12" id="KW-0963">Cytoplasm</keyword>
<evidence type="ECO:0000256" key="7">
    <source>
        <dbReference type="ARBA" id="ARBA00007837"/>
    </source>
</evidence>
<dbReference type="PANTHER" id="PTHR46244">
    <property type="entry name" value="PHOSPHOENOLPYRUVATE-PROTEIN PHOSPHOTRANSFERASE"/>
    <property type="match status" value="1"/>
</dbReference>
<keyword evidence="24" id="KW-1185">Reference proteome</keyword>
<dbReference type="InterPro" id="IPR000121">
    <property type="entry name" value="PEP_util_C"/>
</dbReference>
<proteinExistence type="inferred from homology"/>
<dbReference type="InterPro" id="IPR012844">
    <property type="entry name" value="DhaM_N"/>
</dbReference>
<evidence type="ECO:0000256" key="3">
    <source>
        <dbReference type="ARBA" id="ARBA00001946"/>
    </source>
</evidence>
<evidence type="ECO:0000256" key="5">
    <source>
        <dbReference type="ARBA" id="ARBA00003681"/>
    </source>
</evidence>
<dbReference type="AlphaFoldDB" id="A0A1G8BQM1"/>
<evidence type="ECO:0000259" key="22">
    <source>
        <dbReference type="PROSITE" id="PS51350"/>
    </source>
</evidence>
<dbReference type="InterPro" id="IPR015813">
    <property type="entry name" value="Pyrv/PenolPyrv_kinase-like_dom"/>
</dbReference>
<evidence type="ECO:0000256" key="14">
    <source>
        <dbReference type="ARBA" id="ARBA00022679"/>
    </source>
</evidence>
<dbReference type="InterPro" id="IPR036618">
    <property type="entry name" value="PtsI_HPr-bd_sf"/>
</dbReference>
<organism evidence="23 24">
    <name type="scientific">Pseudonocardia oroxyli</name>
    <dbReference type="NCBI Taxonomy" id="366584"/>
    <lineage>
        <taxon>Bacteria</taxon>
        <taxon>Bacillati</taxon>
        <taxon>Actinomycetota</taxon>
        <taxon>Actinomycetes</taxon>
        <taxon>Pseudonocardiales</taxon>
        <taxon>Pseudonocardiaceae</taxon>
        <taxon>Pseudonocardia</taxon>
    </lineage>
</organism>
<accession>A0A1G8BQM1</accession>
<dbReference type="NCBIfam" id="TIGR01417">
    <property type="entry name" value="PTS_I_fam"/>
    <property type="match status" value="1"/>
</dbReference>
<feature type="region of interest" description="Disordered" evidence="20">
    <location>
        <begin position="241"/>
        <end position="265"/>
    </location>
</feature>
<evidence type="ECO:0000313" key="24">
    <source>
        <dbReference type="Proteomes" id="UP000198967"/>
    </source>
</evidence>
<dbReference type="CDD" id="cd00367">
    <property type="entry name" value="PTS-HPr_like"/>
    <property type="match status" value="1"/>
</dbReference>
<dbReference type="NCBIfam" id="TIGR02364">
    <property type="entry name" value="dha_pts"/>
    <property type="match status" value="1"/>
</dbReference>
<evidence type="ECO:0000313" key="23">
    <source>
        <dbReference type="EMBL" id="SDH35546.1"/>
    </source>
</evidence>
<dbReference type="Pfam" id="PF00391">
    <property type="entry name" value="PEP-utilizers"/>
    <property type="match status" value="1"/>
</dbReference>
<dbReference type="GO" id="GO:0009401">
    <property type="term" value="P:phosphoenolpyruvate-dependent sugar phosphotransferase system"/>
    <property type="evidence" value="ECO:0007669"/>
    <property type="project" value="UniProtKB-KW"/>
</dbReference>
<dbReference type="RefSeq" id="WP_245707834.1">
    <property type="nucleotide sequence ID" value="NZ_FNBE01000021.1"/>
</dbReference>
<evidence type="ECO:0000256" key="11">
    <source>
        <dbReference type="ARBA" id="ARBA00022448"/>
    </source>
</evidence>
<dbReference type="InterPro" id="IPR035895">
    <property type="entry name" value="HPr-like_sf"/>
</dbReference>
<evidence type="ECO:0000259" key="21">
    <source>
        <dbReference type="PROSITE" id="PS51096"/>
    </source>
</evidence>
<dbReference type="PROSITE" id="PS00742">
    <property type="entry name" value="PEP_ENZYMES_2"/>
    <property type="match status" value="1"/>
</dbReference>
<dbReference type="InterPro" id="IPR000032">
    <property type="entry name" value="HPr-like"/>
</dbReference>
<dbReference type="Gene3D" id="3.40.50.510">
    <property type="entry name" value="Phosphotransferase system, mannose-type IIA component"/>
    <property type="match status" value="1"/>
</dbReference>
<keyword evidence="18" id="KW-0460">Magnesium</keyword>
<dbReference type="PRINTS" id="PR01736">
    <property type="entry name" value="PHPHTRNFRASE"/>
</dbReference>
<dbReference type="Pfam" id="PF00381">
    <property type="entry name" value="PTS-HPr"/>
    <property type="match status" value="1"/>
</dbReference>
<dbReference type="Gene3D" id="3.30.1340.10">
    <property type="entry name" value="HPr-like"/>
    <property type="match status" value="1"/>
</dbReference>
<evidence type="ECO:0000256" key="16">
    <source>
        <dbReference type="ARBA" id="ARBA00022723"/>
    </source>
</evidence>
<keyword evidence="14" id="KW-0808">Transferase</keyword>
<evidence type="ECO:0000256" key="2">
    <source>
        <dbReference type="ARBA" id="ARBA00001113"/>
    </source>
</evidence>
<evidence type="ECO:0000256" key="12">
    <source>
        <dbReference type="ARBA" id="ARBA00022490"/>
    </source>
</evidence>
<dbReference type="InterPro" id="IPR050499">
    <property type="entry name" value="PEP-utilizing_PTS_enzyme"/>
</dbReference>
<evidence type="ECO:0000256" key="6">
    <source>
        <dbReference type="ARBA" id="ARBA00004496"/>
    </source>
</evidence>
<feature type="domain" description="HPr" evidence="22">
    <location>
        <begin position="150"/>
        <end position="240"/>
    </location>
</feature>
<dbReference type="Pfam" id="PF05524">
    <property type="entry name" value="PEP-utilisers_N"/>
    <property type="match status" value="1"/>
</dbReference>
<dbReference type="GO" id="GO:0016020">
    <property type="term" value="C:membrane"/>
    <property type="evidence" value="ECO:0007669"/>
    <property type="project" value="InterPro"/>
</dbReference>
<reference evidence="23 24" key="1">
    <citation type="submission" date="2016-10" db="EMBL/GenBank/DDBJ databases">
        <authorList>
            <person name="de Groot N.N."/>
        </authorList>
    </citation>
    <scope>NUCLEOTIDE SEQUENCE [LARGE SCALE GENOMIC DNA]</scope>
    <source>
        <strain evidence="23 24">CGMCC 4.3143</strain>
    </source>
</reference>
<comment type="function">
    <text evidence="4">Component of the dihydroxyacetone kinase complex, which is responsible for the phosphoenolpyruvate (PEP)-dependent phosphorylation of dihydroxyacetone. DhaM serves as the phosphoryl donor. Is phosphorylated by phosphoenolpyruvate in an EI- and HPr-dependent reaction, and a phosphorelay system on histidine residues finally leads to phosphoryl transfer to DhaL and dihydroxyacetone.</text>
</comment>
<keyword evidence="17" id="KW-0418">Kinase</keyword>
<comment type="catalytic activity">
    <reaction evidence="1">
        <text>L-histidyl-[protein] + phosphoenolpyruvate = N(pros)-phospho-L-histidyl-[protein] + pyruvate</text>
        <dbReference type="Rhea" id="RHEA:23880"/>
        <dbReference type="Rhea" id="RHEA-COMP:9745"/>
        <dbReference type="Rhea" id="RHEA-COMP:9746"/>
        <dbReference type="ChEBI" id="CHEBI:15361"/>
        <dbReference type="ChEBI" id="CHEBI:29979"/>
        <dbReference type="ChEBI" id="CHEBI:58702"/>
        <dbReference type="ChEBI" id="CHEBI:64837"/>
        <dbReference type="EC" id="2.7.3.9"/>
    </reaction>
</comment>
<comment type="subunit">
    <text evidence="19">Homodimer. The dihydroxyacetone kinase complex is composed of a homodimer of DhaM, a homodimer of DhaK and the subunit DhaL.</text>
</comment>
<comment type="similarity">
    <text evidence="7">Belongs to the PEP-utilizing enzyme family.</text>
</comment>
<keyword evidence="16" id="KW-0479">Metal-binding</keyword>
<dbReference type="InterPro" id="IPR006318">
    <property type="entry name" value="PTS_EI-like"/>
</dbReference>
<dbReference type="InterPro" id="IPR023151">
    <property type="entry name" value="PEP_util_CS"/>
</dbReference>
<dbReference type="GO" id="GO:0047324">
    <property type="term" value="F:phosphoenolpyruvate-glycerone phosphotransferase activity"/>
    <property type="evidence" value="ECO:0007669"/>
    <property type="project" value="UniProtKB-EC"/>
</dbReference>
<evidence type="ECO:0000256" key="15">
    <source>
        <dbReference type="ARBA" id="ARBA00022683"/>
    </source>
</evidence>
<name>A0A1G8BQM1_PSEOR</name>
<dbReference type="Pfam" id="PF03610">
    <property type="entry name" value="EIIA-man"/>
    <property type="match status" value="1"/>
</dbReference>
<gene>
    <name evidence="23" type="ORF">SAMN05216377_12197</name>
</gene>
<dbReference type="GO" id="GO:0046872">
    <property type="term" value="F:metal ion binding"/>
    <property type="evidence" value="ECO:0007669"/>
    <property type="project" value="UniProtKB-KW"/>
</dbReference>
<dbReference type="InterPro" id="IPR001020">
    <property type="entry name" value="PTS_HPr_His_P_site"/>
</dbReference>
<dbReference type="Gene3D" id="3.50.30.10">
    <property type="entry name" value="Phosphohistidine domain"/>
    <property type="match status" value="1"/>
</dbReference>
<comment type="function">
    <text evidence="5">General (non sugar-specific) component of the phosphoenolpyruvate-dependent sugar phosphotransferase system (sugar PTS). This major carbohydrate active-transport system catalyzes the phosphorylation of incoming sugar substrates concomitantly with their translocation across the cell membrane. The phosphoryl group from phosphoenolpyruvate (PEP) is transferred to the phosphoryl carrier protein HPr by enzyme I. Phospho-HPr then transfers it to the PTS EIIA domain.</text>
</comment>
<dbReference type="SUPFAM" id="SSF47831">
    <property type="entry name" value="Enzyme I of the PEP:sugar phosphotransferase system HPr-binding (sub)domain"/>
    <property type="match status" value="1"/>
</dbReference>
<comment type="cofactor">
    <cofactor evidence="3">
        <name>Mg(2+)</name>
        <dbReference type="ChEBI" id="CHEBI:18420"/>
    </cofactor>
</comment>
<dbReference type="InterPro" id="IPR004701">
    <property type="entry name" value="PTS_EIIA_man-typ"/>
</dbReference>
<evidence type="ECO:0000256" key="8">
    <source>
        <dbReference type="ARBA" id="ARBA00012095"/>
    </source>
</evidence>
<dbReference type="PANTHER" id="PTHR46244:SF6">
    <property type="entry name" value="PHOSPHOENOLPYRUVATE-PROTEIN PHOSPHOTRANSFERASE"/>
    <property type="match status" value="1"/>
</dbReference>
<dbReference type="SUPFAM" id="SSF52009">
    <property type="entry name" value="Phosphohistidine domain"/>
    <property type="match status" value="1"/>
</dbReference>
<dbReference type="PROSITE" id="PS00369">
    <property type="entry name" value="PTS_HPR_HIS"/>
    <property type="match status" value="1"/>
</dbReference>
<dbReference type="InterPro" id="IPR036662">
    <property type="entry name" value="PTS_EIIA_man-typ_sf"/>
</dbReference>
<comment type="catalytic activity">
    <reaction evidence="2">
        <text>dihydroxyacetone + phosphoenolpyruvate = dihydroxyacetone phosphate + pyruvate</text>
        <dbReference type="Rhea" id="RHEA:18381"/>
        <dbReference type="ChEBI" id="CHEBI:15361"/>
        <dbReference type="ChEBI" id="CHEBI:16016"/>
        <dbReference type="ChEBI" id="CHEBI:57642"/>
        <dbReference type="ChEBI" id="CHEBI:58702"/>
        <dbReference type="EC" id="2.7.1.121"/>
    </reaction>
</comment>
<dbReference type="Proteomes" id="UP000198967">
    <property type="component" value="Unassembled WGS sequence"/>
</dbReference>
<dbReference type="SUPFAM" id="SSF53062">
    <property type="entry name" value="PTS system fructose IIA component-like"/>
    <property type="match status" value="1"/>
</dbReference>
<protein>
    <recommendedName>
        <fullName evidence="10">Phosphocarrier protein HPr</fullName>
        <ecNumber evidence="8">2.7.1.121</ecNumber>
        <ecNumber evidence="9">2.7.3.9</ecNumber>
    </recommendedName>
</protein>
<dbReference type="GO" id="GO:0008965">
    <property type="term" value="F:phosphoenolpyruvate-protein phosphotransferase activity"/>
    <property type="evidence" value="ECO:0007669"/>
    <property type="project" value="UniProtKB-EC"/>
</dbReference>
<dbReference type="GO" id="GO:0005737">
    <property type="term" value="C:cytoplasm"/>
    <property type="evidence" value="ECO:0007669"/>
    <property type="project" value="UniProtKB-SubCell"/>
</dbReference>
<feature type="domain" description="PTS EIIA type-4" evidence="21">
    <location>
        <begin position="4"/>
        <end position="139"/>
    </location>
</feature>
<dbReference type="InterPro" id="IPR036637">
    <property type="entry name" value="Phosphohistidine_dom_sf"/>
</dbReference>
<evidence type="ECO:0000256" key="18">
    <source>
        <dbReference type="ARBA" id="ARBA00022842"/>
    </source>
</evidence>
<keyword evidence="11" id="KW-0813">Transport</keyword>
<dbReference type="Gene3D" id="3.20.20.60">
    <property type="entry name" value="Phosphoenolpyruvate-binding domains"/>
    <property type="match status" value="1"/>
</dbReference>
<evidence type="ECO:0000256" key="20">
    <source>
        <dbReference type="SAM" id="MobiDB-lite"/>
    </source>
</evidence>
<dbReference type="EC" id="2.7.1.121" evidence="8"/>
<dbReference type="PROSITE" id="PS51350">
    <property type="entry name" value="PTS_HPR_DOM"/>
    <property type="match status" value="1"/>
</dbReference>
<comment type="subcellular location">
    <subcellularLocation>
        <location evidence="6">Cytoplasm</location>
    </subcellularLocation>
</comment>
<keyword evidence="13" id="KW-0762">Sugar transport</keyword>
<evidence type="ECO:0000256" key="13">
    <source>
        <dbReference type="ARBA" id="ARBA00022597"/>
    </source>
</evidence>
<dbReference type="Gene3D" id="1.10.274.10">
    <property type="entry name" value="PtsI, HPr-binding domain"/>
    <property type="match status" value="1"/>
</dbReference>
<sequence>MSDTVGLVVVSHSRALGEAAAELAREMVPGDAVRIEVAAGLDEHTLGTDATAIAEALTRADGGAGVVVLMDLGSAVLSAELALEFHDDPDSVLLCPAPLVEGLVAAAVAAAGGADRVTVAAEAGQGTAAKRAQLGEEPVAPSGPVASRPDRVERFTVTPPHGLHARPAALLVRAVAGFDARVELVDLTTGRGPVSAAGLTGVAALGAASGDEIEVRATGLQAGDAVAALLDLAAGGFGEGGSAARADADDPPVGSDAVAERPPPSPLVDHGPVAGSPGIALGPARVLRPTALAVPAEPAGTPAAERARLAAAVAAARASITAVRDATPGAEAAIFDAHLLMLDDPALVDVANAGIDAGRSAAAAWASAARDAAAQLAALPGEYLRARAADVRAVGDDVLRALAHADREPDGAESAVLLAADLTPAEAATLPAAGVVLAGGSPTAHAVIILRARGIPAVLGAGKEVLDTPDGTLVALDGDTGELQVDPPDPDRFRARRARARARERAAEDRRHEPAVTPDGTRVLVGVNLGAEPASEPGAPDPAPGADLAGLVRTEFLFLDRGRAPSVDEQEAAYRAVARAMGGRRVVLRTLDVGGDKPLPYLPQPPEANPFLGVRGLRLALARPDLLDDQLRAIVRVARDHPVSVLFPMVTVPAELDAARAALARAQEREGPAALQVGIMVEVPAAALTAARFAAGVDFFSIGTNDLTQYTLAAERGNPRLAPLGDALHPAVLRLVREVCDTGVPTAVCGELAADPRAVGLLVGLGVRELSVAPPAVARVKQAVRESAGLPPDLWTTRDAEAVRALLPEG</sequence>
<dbReference type="SUPFAM" id="SSF51621">
    <property type="entry name" value="Phosphoenolpyruvate/pyruvate domain"/>
    <property type="match status" value="1"/>
</dbReference>
<dbReference type="SUPFAM" id="SSF55594">
    <property type="entry name" value="HPr-like"/>
    <property type="match status" value="1"/>
</dbReference>
<dbReference type="STRING" id="366584.SAMN05216377_12197"/>
<dbReference type="EC" id="2.7.3.9" evidence="9"/>
<dbReference type="PRINTS" id="PR00107">
    <property type="entry name" value="PHOSPHOCPHPR"/>
</dbReference>